<organism evidence="2 3">
    <name type="scientific">Bacillus chungangensis</name>
    <dbReference type="NCBI Taxonomy" id="587633"/>
    <lineage>
        <taxon>Bacteria</taxon>
        <taxon>Bacillati</taxon>
        <taxon>Bacillota</taxon>
        <taxon>Bacilli</taxon>
        <taxon>Bacillales</taxon>
        <taxon>Bacillaceae</taxon>
        <taxon>Bacillus</taxon>
    </lineage>
</organism>
<keyword evidence="3" id="KW-1185">Reference proteome</keyword>
<name>A0ABT9WQN3_9BACI</name>
<feature type="transmembrane region" description="Helical" evidence="1">
    <location>
        <begin position="6"/>
        <end position="22"/>
    </location>
</feature>
<evidence type="ECO:0000313" key="2">
    <source>
        <dbReference type="EMBL" id="MDQ0175600.1"/>
    </source>
</evidence>
<dbReference type="Proteomes" id="UP001223586">
    <property type="component" value="Unassembled WGS sequence"/>
</dbReference>
<accession>A0ABT9WQN3</accession>
<comment type="caution">
    <text evidence="2">The sequence shown here is derived from an EMBL/GenBank/DDBJ whole genome shotgun (WGS) entry which is preliminary data.</text>
</comment>
<feature type="transmembrane region" description="Helical" evidence="1">
    <location>
        <begin position="29"/>
        <end position="47"/>
    </location>
</feature>
<protein>
    <submittedName>
        <fullName evidence="2">Kef-type K+ transport system membrane component KefB</fullName>
    </submittedName>
</protein>
<dbReference type="EMBL" id="JAUSTT010000007">
    <property type="protein sequence ID" value="MDQ0175600.1"/>
    <property type="molecule type" value="Genomic_DNA"/>
</dbReference>
<keyword evidence="1" id="KW-1133">Transmembrane helix</keyword>
<reference evidence="2 3" key="1">
    <citation type="submission" date="2023-07" db="EMBL/GenBank/DDBJ databases">
        <title>Genomic Encyclopedia of Type Strains, Phase IV (KMG-IV): sequencing the most valuable type-strain genomes for metagenomic binning, comparative biology and taxonomic classification.</title>
        <authorList>
            <person name="Goeker M."/>
        </authorList>
    </citation>
    <scope>NUCLEOTIDE SEQUENCE [LARGE SCALE GENOMIC DNA]</scope>
    <source>
        <strain evidence="2 3">DSM 23837</strain>
    </source>
</reference>
<keyword evidence="1" id="KW-0812">Transmembrane</keyword>
<feature type="transmembrane region" description="Helical" evidence="1">
    <location>
        <begin position="53"/>
        <end position="72"/>
    </location>
</feature>
<evidence type="ECO:0000256" key="1">
    <source>
        <dbReference type="SAM" id="Phobius"/>
    </source>
</evidence>
<evidence type="ECO:0000313" key="3">
    <source>
        <dbReference type="Proteomes" id="UP001223586"/>
    </source>
</evidence>
<sequence length="82" mass="9040">MLEVYNVFIIPLILGIVELFKISGMKAKYSPIVAVVFGIVIGVVYLTNYDWKQGILVGIMLGLSATGLYSGGKNVMRRDDEK</sequence>
<gene>
    <name evidence="2" type="ORF">J2S08_001434</name>
</gene>
<keyword evidence="1" id="KW-0472">Membrane</keyword>
<dbReference type="RefSeq" id="WP_307228047.1">
    <property type="nucleotide sequence ID" value="NZ_JAUSTT010000007.1"/>
</dbReference>
<proteinExistence type="predicted"/>